<dbReference type="RefSeq" id="WP_106999798.1">
    <property type="nucleotide sequence ID" value="NZ_PYLO01000001.1"/>
</dbReference>
<accession>A0A2T3FTG6</accession>
<comment type="caution">
    <text evidence="2">The sequence shown here is derived from an EMBL/GenBank/DDBJ whole genome shotgun (WGS) entry which is preliminary data.</text>
</comment>
<evidence type="ECO:0000313" key="2">
    <source>
        <dbReference type="EMBL" id="PST38563.1"/>
    </source>
</evidence>
<protein>
    <submittedName>
        <fullName evidence="2">Oxaloacetate decarboxylase</fullName>
    </submittedName>
</protein>
<feature type="transmembrane region" description="Helical" evidence="1">
    <location>
        <begin position="5"/>
        <end position="23"/>
    </location>
</feature>
<dbReference type="AlphaFoldDB" id="A0A2T3FTG6"/>
<gene>
    <name evidence="2" type="ORF">C7U56_00965</name>
</gene>
<organism evidence="2 3">
    <name type="scientific">Clostridium fessum</name>
    <dbReference type="NCBI Taxonomy" id="2126740"/>
    <lineage>
        <taxon>Bacteria</taxon>
        <taxon>Bacillati</taxon>
        <taxon>Bacillota</taxon>
        <taxon>Clostridia</taxon>
        <taxon>Eubacteriales</taxon>
        <taxon>Clostridiaceae</taxon>
        <taxon>Clostridium</taxon>
    </lineage>
</organism>
<keyword evidence="1" id="KW-0812">Transmembrane</keyword>
<dbReference type="EMBL" id="PYLO01000001">
    <property type="protein sequence ID" value="PST38563.1"/>
    <property type="molecule type" value="Genomic_DNA"/>
</dbReference>
<dbReference type="Proteomes" id="UP000241048">
    <property type="component" value="Unassembled WGS sequence"/>
</dbReference>
<feature type="transmembrane region" description="Helical" evidence="1">
    <location>
        <begin position="53"/>
        <end position="72"/>
    </location>
</feature>
<keyword evidence="1" id="KW-1133">Transmembrane helix</keyword>
<evidence type="ECO:0000313" key="3">
    <source>
        <dbReference type="Proteomes" id="UP000241048"/>
    </source>
</evidence>
<proteinExistence type="predicted"/>
<keyword evidence="1" id="KW-0472">Membrane</keyword>
<dbReference type="NCBIfam" id="TIGR01167">
    <property type="entry name" value="LPXTG_anchor"/>
    <property type="match status" value="1"/>
</dbReference>
<keyword evidence="3" id="KW-1185">Reference proteome</keyword>
<name>A0A2T3FTG6_9CLOT</name>
<sequence length="76" mass="7976">MKKILVIVAGIVGLIFVIIGAALKINNNAISVIGGVDGPTSVFVATKLNSSSVSMFIVIGVILLVAAIFFYLKRKK</sequence>
<reference evidence="2 3" key="1">
    <citation type="submission" date="2018-03" db="EMBL/GenBank/DDBJ databases">
        <title>Lachnoclostridium SNUG30386 gen.nov., sp.nov., isolated from human faeces.</title>
        <authorList>
            <person name="Seo B."/>
            <person name="Jeon K."/>
            <person name="Ko G."/>
        </authorList>
    </citation>
    <scope>NUCLEOTIDE SEQUENCE [LARGE SCALE GENOMIC DNA]</scope>
    <source>
        <strain evidence="2 3">SNUG30386</strain>
    </source>
</reference>
<evidence type="ECO:0000256" key="1">
    <source>
        <dbReference type="SAM" id="Phobius"/>
    </source>
</evidence>